<gene>
    <name evidence="4" type="ORF">F0344_07875</name>
</gene>
<evidence type="ECO:0000313" key="4">
    <source>
        <dbReference type="EMBL" id="QNE74539.1"/>
    </source>
</evidence>
<dbReference type="InterPro" id="IPR058407">
    <property type="entry name" value="DUF8094"/>
</dbReference>
<feature type="domain" description="DUF8094" evidence="3">
    <location>
        <begin position="52"/>
        <end position="348"/>
    </location>
</feature>
<dbReference type="Pfam" id="PF26366">
    <property type="entry name" value="DUF8094"/>
    <property type="match status" value="1"/>
</dbReference>
<proteinExistence type="predicted"/>
<feature type="compositionally biased region" description="Polar residues" evidence="1">
    <location>
        <begin position="46"/>
        <end position="60"/>
    </location>
</feature>
<keyword evidence="5" id="KW-1185">Reference proteome</keyword>
<evidence type="ECO:0000259" key="3">
    <source>
        <dbReference type="Pfam" id="PF26366"/>
    </source>
</evidence>
<dbReference type="KEGG" id="sfiy:F0344_07875"/>
<protein>
    <recommendedName>
        <fullName evidence="3">DUF8094 domain-containing protein</fullName>
    </recommendedName>
</protein>
<dbReference type="AlphaFoldDB" id="A0A7G7BGS4"/>
<evidence type="ECO:0000256" key="2">
    <source>
        <dbReference type="SAM" id="SignalP"/>
    </source>
</evidence>
<keyword evidence="2" id="KW-0732">Signal</keyword>
<dbReference type="Proteomes" id="UP000515307">
    <property type="component" value="Chromosome"/>
</dbReference>
<name>A0A7G7BGS4_9ACTN</name>
<accession>A0A7G7BGS4</accession>
<dbReference type="EMBL" id="CP045702">
    <property type="protein sequence ID" value="QNE74539.1"/>
    <property type="molecule type" value="Genomic_DNA"/>
</dbReference>
<feature type="region of interest" description="Disordered" evidence="1">
    <location>
        <begin position="34"/>
        <end position="60"/>
    </location>
</feature>
<sequence length="359" mass="38212">MKNSGAPIRIARRTLPLLGSAVALALALTSCANDSNSHGNEKGPSARTTPKPTPALSTTQARDVITHYAKINNEANATRDRALLDTAEDGPLYAMSVSDYTETEGLPKADRKPYKPWSYDTASAKLYIPRLTPGQDRWFAAALSDQKGKAPSRLAVFAERPQNKRWELVSVVDPEGKKLPDVALDQDGYATAVAANGNKQLAAGADLLRSAVLDNFATGGMNTGTKVFEPTVASKQQIEVHDKTGTRYGDQGTTVFAGAANRYKDAYALKTSDGGALILFSHTHTQTDAVAHSGLQINPGKDDRAWLHGVPRSSIQYTFVCNDAATVPAKAAPSRLIGYTCARTDASGPPVASGWSDRA</sequence>
<dbReference type="PROSITE" id="PS51257">
    <property type="entry name" value="PROKAR_LIPOPROTEIN"/>
    <property type="match status" value="1"/>
</dbReference>
<evidence type="ECO:0000313" key="5">
    <source>
        <dbReference type="Proteomes" id="UP000515307"/>
    </source>
</evidence>
<feature type="chain" id="PRO_5038897007" description="DUF8094 domain-containing protein" evidence="2">
    <location>
        <begin position="33"/>
        <end position="359"/>
    </location>
</feature>
<organism evidence="4 5">
    <name type="scientific">Streptomyces finlayi</name>
    <dbReference type="NCBI Taxonomy" id="67296"/>
    <lineage>
        <taxon>Bacteria</taxon>
        <taxon>Bacillati</taxon>
        <taxon>Actinomycetota</taxon>
        <taxon>Actinomycetes</taxon>
        <taxon>Kitasatosporales</taxon>
        <taxon>Streptomycetaceae</taxon>
        <taxon>Streptomyces</taxon>
    </lineage>
</organism>
<evidence type="ECO:0000256" key="1">
    <source>
        <dbReference type="SAM" id="MobiDB-lite"/>
    </source>
</evidence>
<reference evidence="5" key="1">
    <citation type="submission" date="2019-10" db="EMBL/GenBank/DDBJ databases">
        <title>Antimicrobial potential of Antarctic Bacteria.</title>
        <authorList>
            <person name="Benaud N."/>
            <person name="Edwards R.J."/>
            <person name="Ferrari B.C."/>
        </authorList>
    </citation>
    <scope>NUCLEOTIDE SEQUENCE [LARGE SCALE GENOMIC DNA]</scope>
    <source>
        <strain evidence="5">NBSH44</strain>
    </source>
</reference>
<feature type="signal peptide" evidence="2">
    <location>
        <begin position="1"/>
        <end position="32"/>
    </location>
</feature>